<accession>A0A8S9RD43</accession>
<dbReference type="EMBL" id="QGKX02000095">
    <property type="protein sequence ID" value="KAF3570794.1"/>
    <property type="molecule type" value="Genomic_DNA"/>
</dbReference>
<proteinExistence type="predicted"/>
<sequence length="64" mass="7309">MRPARCMAEQDRRHDQPSLNGHAVLDPSVKLLPQNLIKLALVSLRSEAPLELYDFKTARTHFLV</sequence>
<gene>
    <name evidence="2" type="ORF">F2Q69_00059607</name>
</gene>
<dbReference type="AlphaFoldDB" id="A0A8S9RD43"/>
<feature type="region of interest" description="Disordered" evidence="1">
    <location>
        <begin position="1"/>
        <end position="23"/>
    </location>
</feature>
<evidence type="ECO:0000256" key="1">
    <source>
        <dbReference type="SAM" id="MobiDB-lite"/>
    </source>
</evidence>
<reference evidence="2" key="1">
    <citation type="submission" date="2019-12" db="EMBL/GenBank/DDBJ databases">
        <title>Genome sequencing and annotation of Brassica cretica.</title>
        <authorList>
            <person name="Studholme D.J."/>
            <person name="Sarris P."/>
        </authorList>
    </citation>
    <scope>NUCLEOTIDE SEQUENCE</scope>
    <source>
        <strain evidence="2">PFS-109/04</strain>
        <tissue evidence="2">Leaf</tissue>
    </source>
</reference>
<organism evidence="2 3">
    <name type="scientific">Brassica cretica</name>
    <name type="common">Mustard</name>
    <dbReference type="NCBI Taxonomy" id="69181"/>
    <lineage>
        <taxon>Eukaryota</taxon>
        <taxon>Viridiplantae</taxon>
        <taxon>Streptophyta</taxon>
        <taxon>Embryophyta</taxon>
        <taxon>Tracheophyta</taxon>
        <taxon>Spermatophyta</taxon>
        <taxon>Magnoliopsida</taxon>
        <taxon>eudicotyledons</taxon>
        <taxon>Gunneridae</taxon>
        <taxon>Pentapetalae</taxon>
        <taxon>rosids</taxon>
        <taxon>malvids</taxon>
        <taxon>Brassicales</taxon>
        <taxon>Brassicaceae</taxon>
        <taxon>Brassiceae</taxon>
        <taxon>Brassica</taxon>
    </lineage>
</organism>
<protein>
    <submittedName>
        <fullName evidence="2">Uncharacterized protein</fullName>
    </submittedName>
</protein>
<dbReference type="Proteomes" id="UP000712600">
    <property type="component" value="Unassembled WGS sequence"/>
</dbReference>
<name>A0A8S9RD43_BRACR</name>
<evidence type="ECO:0000313" key="3">
    <source>
        <dbReference type="Proteomes" id="UP000712600"/>
    </source>
</evidence>
<evidence type="ECO:0000313" key="2">
    <source>
        <dbReference type="EMBL" id="KAF3570794.1"/>
    </source>
</evidence>
<comment type="caution">
    <text evidence="2">The sequence shown here is derived from an EMBL/GenBank/DDBJ whole genome shotgun (WGS) entry which is preliminary data.</text>
</comment>